<sequence>MDAQDNLHPSVQAFKSFIKAHPGVMRDIQSGKKTMQNVFEEWTILGEGHEYWQSYRQTEGEYAQTDAPEEPEQPEAEGAEEDEEGADNGEMMGQLLGMMKKMNVQDLQSHLAQFSAVLGNIQNLVQTFQKPTAPTARKENDSPFSFRKD</sequence>
<keyword evidence="2" id="KW-0946">Virion</keyword>
<name>A0A1G6KTZ5_9BACI</name>
<dbReference type="RefSeq" id="WP_090775956.1">
    <property type="nucleotide sequence ID" value="NZ_FMYM01000007.1"/>
</dbReference>
<dbReference type="Proteomes" id="UP000242662">
    <property type="component" value="Unassembled WGS sequence"/>
</dbReference>
<keyword evidence="2" id="KW-0167">Capsid protein</keyword>
<evidence type="ECO:0000256" key="1">
    <source>
        <dbReference type="SAM" id="MobiDB-lite"/>
    </source>
</evidence>
<dbReference type="OrthoDB" id="1655540at2"/>
<dbReference type="Pfam" id="PF14071">
    <property type="entry name" value="YlbD_coat"/>
    <property type="match status" value="1"/>
</dbReference>
<protein>
    <submittedName>
        <fullName evidence="2">Coat protein</fullName>
    </submittedName>
</protein>
<keyword evidence="3" id="KW-1185">Reference proteome</keyword>
<feature type="region of interest" description="Disordered" evidence="1">
    <location>
        <begin position="56"/>
        <end position="92"/>
    </location>
</feature>
<organism evidence="2 3">
    <name type="scientific">Shouchella lonarensis</name>
    <dbReference type="NCBI Taxonomy" id="1464122"/>
    <lineage>
        <taxon>Bacteria</taxon>
        <taxon>Bacillati</taxon>
        <taxon>Bacillota</taxon>
        <taxon>Bacilli</taxon>
        <taxon>Bacillales</taxon>
        <taxon>Bacillaceae</taxon>
        <taxon>Shouchella</taxon>
    </lineage>
</organism>
<evidence type="ECO:0000313" key="3">
    <source>
        <dbReference type="Proteomes" id="UP000242662"/>
    </source>
</evidence>
<accession>A0A1G6KTZ5</accession>
<evidence type="ECO:0000313" key="2">
    <source>
        <dbReference type="EMBL" id="SDC34251.1"/>
    </source>
</evidence>
<proteinExistence type="predicted"/>
<dbReference type="EMBL" id="FMYM01000007">
    <property type="protein sequence ID" value="SDC34251.1"/>
    <property type="molecule type" value="Genomic_DNA"/>
</dbReference>
<dbReference type="InterPro" id="IPR025953">
    <property type="entry name" value="YlbD_coat"/>
</dbReference>
<dbReference type="STRING" id="1464122.SAMN05421737_107147"/>
<reference evidence="3" key="1">
    <citation type="submission" date="2016-09" db="EMBL/GenBank/DDBJ databases">
        <authorList>
            <person name="Varghese N."/>
            <person name="Submissions S."/>
        </authorList>
    </citation>
    <scope>NUCLEOTIDE SEQUENCE [LARGE SCALE GENOMIC DNA]</scope>
    <source>
        <strain evidence="3">25nlg</strain>
    </source>
</reference>
<feature type="region of interest" description="Disordered" evidence="1">
    <location>
        <begin position="129"/>
        <end position="149"/>
    </location>
</feature>
<feature type="compositionally biased region" description="Acidic residues" evidence="1">
    <location>
        <begin position="67"/>
        <end position="87"/>
    </location>
</feature>
<gene>
    <name evidence="2" type="ORF">SAMN05421737_107147</name>
</gene>
<dbReference type="AlphaFoldDB" id="A0A1G6KTZ5"/>
<feature type="compositionally biased region" description="Basic and acidic residues" evidence="1">
    <location>
        <begin position="136"/>
        <end position="149"/>
    </location>
</feature>